<dbReference type="PANTHER" id="PTHR43311">
    <property type="entry name" value="GLUTAMATE--TRNA LIGASE"/>
    <property type="match status" value="1"/>
</dbReference>
<gene>
    <name evidence="7" type="primary">gltX</name>
    <name evidence="10" type="ORF">FKY71_02055</name>
</gene>
<keyword evidence="4 7" id="KW-0067">ATP-binding</keyword>
<evidence type="ECO:0000256" key="6">
    <source>
        <dbReference type="ARBA" id="ARBA00023146"/>
    </source>
</evidence>
<evidence type="ECO:0000256" key="3">
    <source>
        <dbReference type="ARBA" id="ARBA00022741"/>
    </source>
</evidence>
<dbReference type="EMBL" id="VIFK01000006">
    <property type="protein sequence ID" value="TQF00725.1"/>
    <property type="molecule type" value="Genomic_DNA"/>
</dbReference>
<evidence type="ECO:0000256" key="5">
    <source>
        <dbReference type="ARBA" id="ARBA00022917"/>
    </source>
</evidence>
<dbReference type="AlphaFoldDB" id="A0A540VVD7"/>
<evidence type="ECO:0000256" key="4">
    <source>
        <dbReference type="ARBA" id="ARBA00022840"/>
    </source>
</evidence>
<comment type="caution">
    <text evidence="7">Lacks conserved residue(s) required for the propagation of feature annotation.</text>
</comment>
<keyword evidence="3 7" id="KW-0547">Nucleotide-binding</keyword>
<dbReference type="Proteomes" id="UP000315400">
    <property type="component" value="Unassembled WGS sequence"/>
</dbReference>
<feature type="domain" description="Glutamyl/glutaminyl-tRNA synthetase class Ib catalytic" evidence="8">
    <location>
        <begin position="6"/>
        <end position="287"/>
    </location>
</feature>
<dbReference type="InterPro" id="IPR008925">
    <property type="entry name" value="aa_tRNA-synth_I_cd-bd_sf"/>
</dbReference>
<dbReference type="PANTHER" id="PTHR43311:SF2">
    <property type="entry name" value="GLUTAMATE--TRNA LIGASE, MITOCHONDRIAL-RELATED"/>
    <property type="match status" value="1"/>
</dbReference>
<feature type="short sequence motif" description="'HIGH' region" evidence="7">
    <location>
        <begin position="12"/>
        <end position="22"/>
    </location>
</feature>
<evidence type="ECO:0000256" key="1">
    <source>
        <dbReference type="ARBA" id="ARBA00007894"/>
    </source>
</evidence>
<dbReference type="SUPFAM" id="SSF48163">
    <property type="entry name" value="An anticodon-binding domain of class I aminoacyl-tRNA synthetases"/>
    <property type="match status" value="1"/>
</dbReference>
<feature type="domain" description="Aminoacyl-tRNA synthetase class I anticodon-binding" evidence="9">
    <location>
        <begin position="335"/>
        <end position="465"/>
    </location>
</feature>
<proteinExistence type="inferred from homology"/>
<comment type="similarity">
    <text evidence="1 7">Belongs to the class-I aminoacyl-tRNA synthetase family. Glutamate--tRNA ligase type 1 subfamily.</text>
</comment>
<sequence>MTTTSVKTRFAPSPTGLLHAGNLRTALFNALMAWRHDGTFLLRIEDSDTERTDPHALEAIQADLHWLGLHWDEGPGAASPPAQWQQSARAADYARAVAGLLETGAAYPCFCSAERLAALRDQQRAAGAPIRYDGCCARIDAEDARQRQAAGEPAVIRLRLPDGDTVVFEDLVRGHQSFALDALGDPVVQRADGRVSFLLANAIDDALMGVTHVLRGEDHLSNTPRQLVLLNALDLPTPQYGHVGLVVEDDGAPLSKRTGAPGVGELRRAGYLPEAVVNYLARLGNSGPGDGLETLDTLAARFEPERLGRGPARYDAAQLDHWQAEAMATLSEARLLEAVEPAWVPAEKRADFVRLVRANLKTLGDLQDWAERLCAPAPAFTEAATAAVTGADPEFFRAAIQTLEAADDMDWAVLRPALESATGCRGGQLMKPLRFALTGLGYGPGLGDVIAFMPADIRRTRLNKAAEQAAGAQPNA</sequence>
<dbReference type="GO" id="GO:0005829">
    <property type="term" value="C:cytosol"/>
    <property type="evidence" value="ECO:0007669"/>
    <property type="project" value="TreeGrafter"/>
</dbReference>
<dbReference type="InterPro" id="IPR014729">
    <property type="entry name" value="Rossmann-like_a/b/a_fold"/>
</dbReference>
<dbReference type="InterPro" id="IPR001412">
    <property type="entry name" value="aa-tRNA-synth_I_CS"/>
</dbReference>
<dbReference type="InterPro" id="IPR004527">
    <property type="entry name" value="Glu-tRNA-ligase_bac/mito"/>
</dbReference>
<dbReference type="InterPro" id="IPR020058">
    <property type="entry name" value="Glu/Gln-tRNA-synth_Ib_cat-dom"/>
</dbReference>
<dbReference type="EC" id="6.1.1.17" evidence="7"/>
<dbReference type="PRINTS" id="PR00987">
    <property type="entry name" value="TRNASYNTHGLU"/>
</dbReference>
<dbReference type="InterPro" id="IPR049940">
    <property type="entry name" value="GluQ/Sye"/>
</dbReference>
<comment type="subcellular location">
    <subcellularLocation>
        <location evidence="7">Cytoplasm</location>
    </subcellularLocation>
</comment>
<dbReference type="Gene3D" id="3.40.50.620">
    <property type="entry name" value="HUPs"/>
    <property type="match status" value="1"/>
</dbReference>
<dbReference type="SUPFAM" id="SSF52374">
    <property type="entry name" value="Nucleotidylyl transferase"/>
    <property type="match status" value="1"/>
</dbReference>
<dbReference type="NCBIfam" id="TIGR00464">
    <property type="entry name" value="gltX_bact"/>
    <property type="match status" value="1"/>
</dbReference>
<dbReference type="HAMAP" id="MF_00022">
    <property type="entry name" value="Glu_tRNA_synth_type1"/>
    <property type="match status" value="1"/>
</dbReference>
<keyword evidence="6 7" id="KW-0030">Aminoacyl-tRNA synthetase</keyword>
<organism evidence="10 11">
    <name type="scientific">Spiribacter salinus</name>
    <dbReference type="NCBI Taxonomy" id="1335746"/>
    <lineage>
        <taxon>Bacteria</taxon>
        <taxon>Pseudomonadati</taxon>
        <taxon>Pseudomonadota</taxon>
        <taxon>Gammaproteobacteria</taxon>
        <taxon>Chromatiales</taxon>
        <taxon>Ectothiorhodospiraceae</taxon>
        <taxon>Spiribacter</taxon>
    </lineage>
</organism>
<dbReference type="GO" id="GO:0006424">
    <property type="term" value="P:glutamyl-tRNA aminoacylation"/>
    <property type="evidence" value="ECO:0007669"/>
    <property type="project" value="UniProtKB-UniRule"/>
</dbReference>
<dbReference type="GO" id="GO:0000049">
    <property type="term" value="F:tRNA binding"/>
    <property type="evidence" value="ECO:0007669"/>
    <property type="project" value="InterPro"/>
</dbReference>
<feature type="binding site" evidence="7">
    <location>
        <position position="256"/>
    </location>
    <ligand>
        <name>ATP</name>
        <dbReference type="ChEBI" id="CHEBI:30616"/>
    </ligand>
</feature>
<dbReference type="PROSITE" id="PS00178">
    <property type="entry name" value="AA_TRNA_LIGASE_I"/>
    <property type="match status" value="1"/>
</dbReference>
<reference evidence="10 11" key="1">
    <citation type="submission" date="2019-06" db="EMBL/GenBank/DDBJ databases">
        <title>Metagenome assembled Genome of Spiribacter salinus SL48-SHIP from the microbial mat of Salt Lake 48 (Novosibirsk region, Russia).</title>
        <authorList>
            <person name="Shipova A."/>
            <person name="Rozanov A.S."/>
            <person name="Bryanskaya A.V."/>
            <person name="Peltek S.E."/>
        </authorList>
    </citation>
    <scope>NUCLEOTIDE SEQUENCE [LARGE SCALE GENOMIC DNA]</scope>
    <source>
        <strain evidence="10">SL48-SHIP-2</strain>
    </source>
</reference>
<dbReference type="Pfam" id="PF00749">
    <property type="entry name" value="tRNA-synt_1c"/>
    <property type="match status" value="1"/>
</dbReference>
<comment type="subunit">
    <text evidence="7">Monomer.</text>
</comment>
<dbReference type="Pfam" id="PF19269">
    <property type="entry name" value="Anticodon_2"/>
    <property type="match status" value="1"/>
</dbReference>
<dbReference type="GO" id="GO:0004818">
    <property type="term" value="F:glutamate-tRNA ligase activity"/>
    <property type="evidence" value="ECO:0007669"/>
    <property type="project" value="UniProtKB-UniRule"/>
</dbReference>
<protein>
    <recommendedName>
        <fullName evidence="7">Glutamate--tRNA ligase</fullName>
        <ecNumber evidence="7">6.1.1.17</ecNumber>
    </recommendedName>
    <alternativeName>
        <fullName evidence="7">Glutamyl-tRNA synthetase</fullName>
        <shortName evidence="7">GluRS</shortName>
    </alternativeName>
</protein>
<dbReference type="GO" id="GO:0005524">
    <property type="term" value="F:ATP binding"/>
    <property type="evidence" value="ECO:0007669"/>
    <property type="project" value="UniProtKB-UniRule"/>
</dbReference>
<dbReference type="InterPro" id="IPR000924">
    <property type="entry name" value="Glu/Gln-tRNA-synth"/>
</dbReference>
<evidence type="ECO:0000256" key="2">
    <source>
        <dbReference type="ARBA" id="ARBA00022598"/>
    </source>
</evidence>
<evidence type="ECO:0000259" key="9">
    <source>
        <dbReference type="Pfam" id="PF19269"/>
    </source>
</evidence>
<comment type="catalytic activity">
    <reaction evidence="7">
        <text>tRNA(Glu) + L-glutamate + ATP = L-glutamyl-tRNA(Glu) + AMP + diphosphate</text>
        <dbReference type="Rhea" id="RHEA:23540"/>
        <dbReference type="Rhea" id="RHEA-COMP:9663"/>
        <dbReference type="Rhea" id="RHEA-COMP:9680"/>
        <dbReference type="ChEBI" id="CHEBI:29985"/>
        <dbReference type="ChEBI" id="CHEBI:30616"/>
        <dbReference type="ChEBI" id="CHEBI:33019"/>
        <dbReference type="ChEBI" id="CHEBI:78442"/>
        <dbReference type="ChEBI" id="CHEBI:78520"/>
        <dbReference type="ChEBI" id="CHEBI:456215"/>
        <dbReference type="EC" id="6.1.1.17"/>
    </reaction>
</comment>
<dbReference type="InterPro" id="IPR045462">
    <property type="entry name" value="aa-tRNA-synth_I_cd-bd"/>
</dbReference>
<dbReference type="Gene3D" id="1.10.10.350">
    <property type="match status" value="1"/>
</dbReference>
<evidence type="ECO:0000259" key="8">
    <source>
        <dbReference type="Pfam" id="PF00749"/>
    </source>
</evidence>
<dbReference type="STRING" id="1260251.SPISAL_06385"/>
<comment type="caution">
    <text evidence="10">The sequence shown here is derived from an EMBL/GenBank/DDBJ whole genome shotgun (WGS) entry which is preliminary data.</text>
</comment>
<dbReference type="InterPro" id="IPR020751">
    <property type="entry name" value="aa-tRNA-synth_I_codon-bd_sub2"/>
</dbReference>
<keyword evidence="2 7" id="KW-0436">Ligase</keyword>
<keyword evidence="5 7" id="KW-0648">Protein biosynthesis</keyword>
<evidence type="ECO:0000313" key="11">
    <source>
        <dbReference type="Proteomes" id="UP000315400"/>
    </source>
</evidence>
<accession>A0A540VVD7</accession>
<comment type="function">
    <text evidence="7">Catalyzes the attachment of glutamate to tRNA(Glu) in a two-step reaction: glutamate is first activated by ATP to form Glu-AMP and then transferred to the acceptor end of tRNA(Glu).</text>
</comment>
<evidence type="ECO:0000313" key="10">
    <source>
        <dbReference type="EMBL" id="TQF00725.1"/>
    </source>
</evidence>
<feature type="short sequence motif" description="'KMSKS' region" evidence="7">
    <location>
        <begin position="253"/>
        <end position="257"/>
    </location>
</feature>
<evidence type="ECO:0000256" key="7">
    <source>
        <dbReference type="HAMAP-Rule" id="MF_00022"/>
    </source>
</evidence>
<keyword evidence="7" id="KW-0963">Cytoplasm</keyword>
<name>A0A540VVD7_9GAMM</name>